<gene>
    <name evidence="1" type="ORF">GUJ93_ZPchr0008g13096</name>
</gene>
<keyword evidence="2" id="KW-1185">Reference proteome</keyword>
<proteinExistence type="predicted"/>
<dbReference type="EMBL" id="JAAALK010000290">
    <property type="protein sequence ID" value="KAG8044886.1"/>
    <property type="molecule type" value="Genomic_DNA"/>
</dbReference>
<name>A0A8J5RSJ4_ZIZPA</name>
<organism evidence="1 2">
    <name type="scientific">Zizania palustris</name>
    <name type="common">Northern wild rice</name>
    <dbReference type="NCBI Taxonomy" id="103762"/>
    <lineage>
        <taxon>Eukaryota</taxon>
        <taxon>Viridiplantae</taxon>
        <taxon>Streptophyta</taxon>
        <taxon>Embryophyta</taxon>
        <taxon>Tracheophyta</taxon>
        <taxon>Spermatophyta</taxon>
        <taxon>Magnoliopsida</taxon>
        <taxon>Liliopsida</taxon>
        <taxon>Poales</taxon>
        <taxon>Poaceae</taxon>
        <taxon>BOP clade</taxon>
        <taxon>Oryzoideae</taxon>
        <taxon>Oryzeae</taxon>
        <taxon>Zizaniinae</taxon>
        <taxon>Zizania</taxon>
    </lineage>
</organism>
<dbReference type="AlphaFoldDB" id="A0A8J5RSJ4"/>
<evidence type="ECO:0000313" key="2">
    <source>
        <dbReference type="Proteomes" id="UP000729402"/>
    </source>
</evidence>
<accession>A0A8J5RSJ4</accession>
<comment type="caution">
    <text evidence="1">The sequence shown here is derived from an EMBL/GenBank/DDBJ whole genome shotgun (WGS) entry which is preliminary data.</text>
</comment>
<dbReference type="Proteomes" id="UP000729402">
    <property type="component" value="Unassembled WGS sequence"/>
</dbReference>
<protein>
    <submittedName>
        <fullName evidence="1">Uncharacterized protein</fullName>
    </submittedName>
</protein>
<sequence length="103" mass="11671">MPIILNQIRVQSDRLREREREREKACTCGVVGSNNYWNTALLCLLSFRDTAGLKPPPPLLRLLPPRPGGALCGPRRPPEGRFLPFLTRGLLLRGTILRWGEQL</sequence>
<evidence type="ECO:0000313" key="1">
    <source>
        <dbReference type="EMBL" id="KAG8044886.1"/>
    </source>
</evidence>
<reference evidence="1" key="2">
    <citation type="submission" date="2021-02" db="EMBL/GenBank/DDBJ databases">
        <authorList>
            <person name="Kimball J.A."/>
            <person name="Haas M.W."/>
            <person name="Macchietto M."/>
            <person name="Kono T."/>
            <person name="Duquette J."/>
            <person name="Shao M."/>
        </authorList>
    </citation>
    <scope>NUCLEOTIDE SEQUENCE</scope>
    <source>
        <tissue evidence="1">Fresh leaf tissue</tissue>
    </source>
</reference>
<reference evidence="1" key="1">
    <citation type="journal article" date="2021" name="bioRxiv">
        <title>Whole Genome Assembly and Annotation of Northern Wild Rice, Zizania palustris L., Supports a Whole Genome Duplication in the Zizania Genus.</title>
        <authorList>
            <person name="Haas M."/>
            <person name="Kono T."/>
            <person name="Macchietto M."/>
            <person name="Millas R."/>
            <person name="McGilp L."/>
            <person name="Shao M."/>
            <person name="Duquette J."/>
            <person name="Hirsch C.N."/>
            <person name="Kimball J."/>
        </authorList>
    </citation>
    <scope>NUCLEOTIDE SEQUENCE</scope>
    <source>
        <tissue evidence="1">Fresh leaf tissue</tissue>
    </source>
</reference>